<name>A0ABN2X9N9_9ACTN</name>
<evidence type="ECO:0008006" key="3">
    <source>
        <dbReference type="Google" id="ProtNLM"/>
    </source>
</evidence>
<evidence type="ECO:0000313" key="2">
    <source>
        <dbReference type="Proteomes" id="UP001500443"/>
    </source>
</evidence>
<dbReference type="EMBL" id="BAAAPF010000003">
    <property type="protein sequence ID" value="GAA2107837.1"/>
    <property type="molecule type" value="Genomic_DNA"/>
</dbReference>
<sequence length="117" mass="12634">MTAAIVRIRRLPGARNAGAWMWFCRIDRCRASVYLLASQTEALHAATRHLVVAFHHHHLAGVDLPRIGASEPTARCSCGFQASTGSAGGAAGAVLDHIEALRRQLPPPDRDEEHAHA</sequence>
<evidence type="ECO:0000313" key="1">
    <source>
        <dbReference type="EMBL" id="GAA2107837.1"/>
    </source>
</evidence>
<protein>
    <recommendedName>
        <fullName evidence="3">C2H2-type domain-containing protein</fullName>
    </recommendedName>
</protein>
<proteinExistence type="predicted"/>
<dbReference type="RefSeq" id="WP_344287054.1">
    <property type="nucleotide sequence ID" value="NZ_BAAAPF010000003.1"/>
</dbReference>
<accession>A0ABN2X9N9</accession>
<dbReference type="Proteomes" id="UP001500443">
    <property type="component" value="Unassembled WGS sequence"/>
</dbReference>
<comment type="caution">
    <text evidence="1">The sequence shown here is derived from an EMBL/GenBank/DDBJ whole genome shotgun (WGS) entry which is preliminary data.</text>
</comment>
<organism evidence="1 2">
    <name type="scientific">Streptomyces synnematoformans</name>
    <dbReference type="NCBI Taxonomy" id="415721"/>
    <lineage>
        <taxon>Bacteria</taxon>
        <taxon>Bacillati</taxon>
        <taxon>Actinomycetota</taxon>
        <taxon>Actinomycetes</taxon>
        <taxon>Kitasatosporales</taxon>
        <taxon>Streptomycetaceae</taxon>
        <taxon>Streptomyces</taxon>
    </lineage>
</organism>
<keyword evidence="2" id="KW-1185">Reference proteome</keyword>
<reference evidence="1 2" key="1">
    <citation type="journal article" date="2019" name="Int. J. Syst. Evol. Microbiol.">
        <title>The Global Catalogue of Microorganisms (GCM) 10K type strain sequencing project: providing services to taxonomists for standard genome sequencing and annotation.</title>
        <authorList>
            <consortium name="The Broad Institute Genomics Platform"/>
            <consortium name="The Broad Institute Genome Sequencing Center for Infectious Disease"/>
            <person name="Wu L."/>
            <person name="Ma J."/>
        </authorList>
    </citation>
    <scope>NUCLEOTIDE SEQUENCE [LARGE SCALE GENOMIC DNA]</scope>
    <source>
        <strain evidence="1 2">JCM 15481</strain>
    </source>
</reference>
<gene>
    <name evidence="1" type="ORF">GCM10009802_03240</name>
</gene>